<dbReference type="InterPro" id="IPR015943">
    <property type="entry name" value="WD40/YVTN_repeat-like_dom_sf"/>
</dbReference>
<organism evidence="2 3">
    <name type="scientific">Dendrothele bispora (strain CBS 962.96)</name>
    <dbReference type="NCBI Taxonomy" id="1314807"/>
    <lineage>
        <taxon>Eukaryota</taxon>
        <taxon>Fungi</taxon>
        <taxon>Dikarya</taxon>
        <taxon>Basidiomycota</taxon>
        <taxon>Agaricomycotina</taxon>
        <taxon>Agaricomycetes</taxon>
        <taxon>Agaricomycetidae</taxon>
        <taxon>Agaricales</taxon>
        <taxon>Agaricales incertae sedis</taxon>
        <taxon>Dendrothele</taxon>
    </lineage>
</organism>
<evidence type="ECO:0000313" key="3">
    <source>
        <dbReference type="Proteomes" id="UP000297245"/>
    </source>
</evidence>
<name>A0A4S8KRF1_DENBC</name>
<dbReference type="EMBL" id="ML180233">
    <property type="protein sequence ID" value="THU78233.1"/>
    <property type="molecule type" value="Genomic_DNA"/>
</dbReference>
<feature type="region of interest" description="Disordered" evidence="1">
    <location>
        <begin position="134"/>
        <end position="184"/>
    </location>
</feature>
<dbReference type="OrthoDB" id="1715191at2759"/>
<evidence type="ECO:0000313" key="2">
    <source>
        <dbReference type="EMBL" id="THU78233.1"/>
    </source>
</evidence>
<feature type="compositionally biased region" description="Acidic residues" evidence="1">
    <location>
        <begin position="156"/>
        <end position="169"/>
    </location>
</feature>
<feature type="region of interest" description="Disordered" evidence="1">
    <location>
        <begin position="225"/>
        <end position="316"/>
    </location>
</feature>
<reference evidence="2 3" key="1">
    <citation type="journal article" date="2019" name="Nat. Ecol. Evol.">
        <title>Megaphylogeny resolves global patterns of mushroom evolution.</title>
        <authorList>
            <person name="Varga T."/>
            <person name="Krizsan K."/>
            <person name="Foldi C."/>
            <person name="Dima B."/>
            <person name="Sanchez-Garcia M."/>
            <person name="Sanchez-Ramirez S."/>
            <person name="Szollosi G.J."/>
            <person name="Szarkandi J.G."/>
            <person name="Papp V."/>
            <person name="Albert L."/>
            <person name="Andreopoulos W."/>
            <person name="Angelini C."/>
            <person name="Antonin V."/>
            <person name="Barry K.W."/>
            <person name="Bougher N.L."/>
            <person name="Buchanan P."/>
            <person name="Buyck B."/>
            <person name="Bense V."/>
            <person name="Catcheside P."/>
            <person name="Chovatia M."/>
            <person name="Cooper J."/>
            <person name="Damon W."/>
            <person name="Desjardin D."/>
            <person name="Finy P."/>
            <person name="Geml J."/>
            <person name="Haridas S."/>
            <person name="Hughes K."/>
            <person name="Justo A."/>
            <person name="Karasinski D."/>
            <person name="Kautmanova I."/>
            <person name="Kiss B."/>
            <person name="Kocsube S."/>
            <person name="Kotiranta H."/>
            <person name="LaButti K.M."/>
            <person name="Lechner B.E."/>
            <person name="Liimatainen K."/>
            <person name="Lipzen A."/>
            <person name="Lukacs Z."/>
            <person name="Mihaltcheva S."/>
            <person name="Morgado L.N."/>
            <person name="Niskanen T."/>
            <person name="Noordeloos M.E."/>
            <person name="Ohm R.A."/>
            <person name="Ortiz-Santana B."/>
            <person name="Ovrebo C."/>
            <person name="Racz N."/>
            <person name="Riley R."/>
            <person name="Savchenko A."/>
            <person name="Shiryaev A."/>
            <person name="Soop K."/>
            <person name="Spirin V."/>
            <person name="Szebenyi C."/>
            <person name="Tomsovsky M."/>
            <person name="Tulloss R.E."/>
            <person name="Uehling J."/>
            <person name="Grigoriev I.V."/>
            <person name="Vagvolgyi C."/>
            <person name="Papp T."/>
            <person name="Martin F.M."/>
            <person name="Miettinen O."/>
            <person name="Hibbett D.S."/>
            <person name="Nagy L.G."/>
        </authorList>
    </citation>
    <scope>NUCLEOTIDE SEQUENCE [LARGE SCALE GENOMIC DNA]</scope>
    <source>
        <strain evidence="2 3">CBS 962.96</strain>
    </source>
</reference>
<dbReference type="AlphaFoldDB" id="A0A4S8KRF1"/>
<dbReference type="Proteomes" id="UP000297245">
    <property type="component" value="Unassembled WGS sequence"/>
</dbReference>
<dbReference type="Gene3D" id="2.130.10.10">
    <property type="entry name" value="YVTN repeat-like/Quinoprotein amine dehydrogenase"/>
    <property type="match status" value="1"/>
</dbReference>
<accession>A0A4S8KRF1</accession>
<gene>
    <name evidence="2" type="ORF">K435DRAFT_973604</name>
</gene>
<protein>
    <submittedName>
        <fullName evidence="2">Uncharacterized protein</fullName>
    </submittedName>
</protein>
<evidence type="ECO:0000256" key="1">
    <source>
        <dbReference type="SAM" id="MobiDB-lite"/>
    </source>
</evidence>
<feature type="compositionally biased region" description="Acidic residues" evidence="1">
    <location>
        <begin position="286"/>
        <end position="301"/>
    </location>
</feature>
<sequence>MLYLFGPKVDGVLLASIPSLPSFNHSIPVPVFHGDGSGIIMTLYRVPNLKSNNLDTYLISPTSPHLTHLSTRSLLPPSLSSSKYRGDTLLLSPSTPSHPIPHTIWTTTRGGKEDVRGWVSVFELGEDGDFVVKNTGIRTSTGTGSALKGDRVEKKEEDEEDEEEEEEEYGVERYETPTSGGKAHAIDLYPKELVGVNRTGDEGSGGEGGEGKGEGAVWILLTDDSDHASLGPGTETESSDSERNKGGRGQGRGGVRVLEWDGWGKGGVREVVGWPKAKAKTKGDSDSDSGDQELEGEEEEEGKERMMGGSHAVWLD</sequence>
<proteinExistence type="predicted"/>
<keyword evidence="3" id="KW-1185">Reference proteome</keyword>